<reference evidence="3" key="2">
    <citation type="submission" date="2020-09" db="EMBL/GenBank/DDBJ databases">
        <authorList>
            <person name="Sun Q."/>
            <person name="Zhou Y."/>
        </authorList>
    </citation>
    <scope>NUCLEOTIDE SEQUENCE</scope>
    <source>
        <strain evidence="3">CGMCC 1.12997</strain>
    </source>
</reference>
<dbReference type="Gene3D" id="1.20.1170.10">
    <property type="match status" value="1"/>
</dbReference>
<name>A0A917M168_9BACT</name>
<evidence type="ECO:0000313" key="3">
    <source>
        <dbReference type="EMBL" id="GGG71186.1"/>
    </source>
</evidence>
<gene>
    <name evidence="3" type="ORF">GCM10011585_11740</name>
</gene>
<proteinExistence type="predicted"/>
<dbReference type="Proteomes" id="UP000647241">
    <property type="component" value="Unassembled WGS sequence"/>
</dbReference>
<dbReference type="InterPro" id="IPR008414">
    <property type="entry name" value="HBL"/>
</dbReference>
<organism evidence="3 4">
    <name type="scientific">Edaphobacter dinghuensis</name>
    <dbReference type="NCBI Taxonomy" id="1560005"/>
    <lineage>
        <taxon>Bacteria</taxon>
        <taxon>Pseudomonadati</taxon>
        <taxon>Acidobacteriota</taxon>
        <taxon>Terriglobia</taxon>
        <taxon>Terriglobales</taxon>
        <taxon>Acidobacteriaceae</taxon>
        <taxon>Edaphobacter</taxon>
    </lineage>
</organism>
<dbReference type="CDD" id="cd22656">
    <property type="entry name" value="ClyA_Cry6Aa-like"/>
    <property type="match status" value="1"/>
</dbReference>
<dbReference type="RefSeq" id="WP_188553281.1">
    <property type="nucleotide sequence ID" value="NZ_BMGT01000002.1"/>
</dbReference>
<keyword evidence="4" id="KW-1185">Reference proteome</keyword>
<dbReference type="EMBL" id="BMGT01000002">
    <property type="protein sequence ID" value="GGG71186.1"/>
    <property type="molecule type" value="Genomic_DNA"/>
</dbReference>
<reference evidence="3" key="1">
    <citation type="journal article" date="2014" name="Int. J. Syst. Evol. Microbiol.">
        <title>Complete genome sequence of Corynebacterium casei LMG S-19264T (=DSM 44701T), isolated from a smear-ripened cheese.</title>
        <authorList>
            <consortium name="US DOE Joint Genome Institute (JGI-PGF)"/>
            <person name="Walter F."/>
            <person name="Albersmeier A."/>
            <person name="Kalinowski J."/>
            <person name="Ruckert C."/>
        </authorList>
    </citation>
    <scope>NUCLEOTIDE SEQUENCE</scope>
    <source>
        <strain evidence="3">CGMCC 1.12997</strain>
    </source>
</reference>
<dbReference type="SUPFAM" id="SSF58100">
    <property type="entry name" value="Bacterial hemolysins"/>
    <property type="match status" value="1"/>
</dbReference>
<evidence type="ECO:0000256" key="2">
    <source>
        <dbReference type="SAM" id="Phobius"/>
    </source>
</evidence>
<accession>A0A917M168</accession>
<dbReference type="GO" id="GO:0016020">
    <property type="term" value="C:membrane"/>
    <property type="evidence" value="ECO:0007669"/>
    <property type="project" value="InterPro"/>
</dbReference>
<protein>
    <submittedName>
        <fullName evidence="3">Uncharacterized protein</fullName>
    </submittedName>
</protein>
<dbReference type="AlphaFoldDB" id="A0A917M168"/>
<keyword evidence="1" id="KW-0175">Coiled coil</keyword>
<keyword evidence="2" id="KW-1133">Transmembrane helix</keyword>
<feature type="transmembrane region" description="Helical" evidence="2">
    <location>
        <begin position="245"/>
        <end position="270"/>
    </location>
</feature>
<evidence type="ECO:0000256" key="1">
    <source>
        <dbReference type="SAM" id="Coils"/>
    </source>
</evidence>
<evidence type="ECO:0000313" key="4">
    <source>
        <dbReference type="Proteomes" id="UP000647241"/>
    </source>
</evidence>
<dbReference type="NCBIfam" id="NF033928">
    <property type="entry name" value="alph_xenorhab_A"/>
    <property type="match status" value="1"/>
</dbReference>
<keyword evidence="2" id="KW-0472">Membrane</keyword>
<feature type="coiled-coil region" evidence="1">
    <location>
        <begin position="198"/>
        <end position="239"/>
    </location>
</feature>
<comment type="caution">
    <text evidence="3">The sequence shown here is derived from an EMBL/GenBank/DDBJ whole genome shotgun (WGS) entry which is preliminary data.</text>
</comment>
<keyword evidence="2" id="KW-0812">Transmembrane</keyword>
<sequence length="399" mass="44912">MTKVITITESLSANADMQEGLSILTSDEWLKLQAFCDMAITENPTTDKAMRTKLKITDDKVPLGEDFKATVKLYSELKGYCETFTGDIKPGTLKLAGDIVQYNRTVETVYPELIALLESYRKTGTVTPEKLKELAKDWEGTGNPTPESKEVKEQFKEYIAYLYTDAEKRAKEAARLKTKLTTFLSNLETSKGNFSEHVEDYGNKYADYEGKLQKTKEAVEDLQRELNALRKTQKDKEIVLETSPLYLLIPGLGFFVMAGVLIGVGVDYGLKKEELQGKISKLEETQKKLSTEQNFFNNYSVVLNLTTKTLEDVKAAIKSVGKLEAAWNALTHDLEELVQKLDGAKGRSLDEDWRFAALDLKTAQKTWKALSDQADQYRRFGDAKKAATVDQLFKNVKVA</sequence>
<dbReference type="Pfam" id="PF05791">
    <property type="entry name" value="Bacillus_HBL"/>
    <property type="match status" value="1"/>
</dbReference>